<evidence type="ECO:0000313" key="3">
    <source>
        <dbReference type="Proteomes" id="UP001244640"/>
    </source>
</evidence>
<evidence type="ECO:0000256" key="1">
    <source>
        <dbReference type="SAM" id="MobiDB-lite"/>
    </source>
</evidence>
<organism evidence="2 3">
    <name type="scientific">Sphingobacterium zeae</name>
    <dbReference type="NCBI Taxonomy" id="1776859"/>
    <lineage>
        <taxon>Bacteria</taxon>
        <taxon>Pseudomonadati</taxon>
        <taxon>Bacteroidota</taxon>
        <taxon>Sphingobacteriia</taxon>
        <taxon>Sphingobacteriales</taxon>
        <taxon>Sphingobacteriaceae</taxon>
        <taxon>Sphingobacterium</taxon>
    </lineage>
</organism>
<comment type="caution">
    <text evidence="2">The sequence shown here is derived from an EMBL/GenBank/DDBJ whole genome shotgun (WGS) entry which is preliminary data.</text>
</comment>
<name>A0ABU0U891_9SPHI</name>
<protein>
    <submittedName>
        <fullName evidence="2">Uncharacterized protein</fullName>
    </submittedName>
</protein>
<reference evidence="2 3" key="1">
    <citation type="submission" date="2023-07" db="EMBL/GenBank/DDBJ databases">
        <title>Functional and genomic diversity of the sorghum phyllosphere microbiome.</title>
        <authorList>
            <person name="Shade A."/>
        </authorList>
    </citation>
    <scope>NUCLEOTIDE SEQUENCE [LARGE SCALE GENOMIC DNA]</scope>
    <source>
        <strain evidence="2 3">SORGH_AS_0892</strain>
    </source>
</reference>
<feature type="region of interest" description="Disordered" evidence="1">
    <location>
        <begin position="43"/>
        <end position="68"/>
    </location>
</feature>
<dbReference type="RefSeq" id="WP_307186700.1">
    <property type="nucleotide sequence ID" value="NZ_JAUTBA010000001.1"/>
</dbReference>
<evidence type="ECO:0000313" key="2">
    <source>
        <dbReference type="EMBL" id="MDQ1151182.1"/>
    </source>
</evidence>
<dbReference type="EMBL" id="JAUTBA010000001">
    <property type="protein sequence ID" value="MDQ1151182.1"/>
    <property type="molecule type" value="Genomic_DNA"/>
</dbReference>
<keyword evidence="3" id="KW-1185">Reference proteome</keyword>
<feature type="compositionally biased region" description="Polar residues" evidence="1">
    <location>
        <begin position="43"/>
        <end position="54"/>
    </location>
</feature>
<dbReference type="Proteomes" id="UP001244640">
    <property type="component" value="Unassembled WGS sequence"/>
</dbReference>
<sequence length="113" mass="12081">MERIKNYGKLLLGVATIGGAILTQSFTQQAVKTTKFAGEVYVNGSSSGSYQKLTSPGEYDPNNCQETSDQNCAWRRTSTPGTVPDNFDASTASSLHAAGLIEPMNDDKGVYIP</sequence>
<accession>A0ABU0U891</accession>
<gene>
    <name evidence="2" type="ORF">QE382_003166</name>
</gene>
<proteinExistence type="predicted"/>